<organism evidence="1">
    <name type="scientific">Roseihalotalea indica</name>
    <dbReference type="NCBI Taxonomy" id="2867963"/>
    <lineage>
        <taxon>Bacteria</taxon>
        <taxon>Pseudomonadati</taxon>
        <taxon>Bacteroidota</taxon>
        <taxon>Cytophagia</taxon>
        <taxon>Cytophagales</taxon>
        <taxon>Catalimonadaceae</taxon>
        <taxon>Roseihalotalea</taxon>
    </lineage>
</organism>
<accession>A0AA49JC63</accession>
<protein>
    <submittedName>
        <fullName evidence="1">BfmA/BtgA family mobilization protein</fullName>
    </submittedName>
</protein>
<reference evidence="1" key="2">
    <citation type="journal article" date="2024" name="Antonie Van Leeuwenhoek">
        <title>Roseihalotalea indica gen. nov., sp. nov., a halophilic Bacteroidetes from mesopelagic Southwest Indian Ocean with higher carbohydrate metabolic potential.</title>
        <authorList>
            <person name="Chen B."/>
            <person name="Zhang M."/>
            <person name="Lin D."/>
            <person name="Ye J."/>
            <person name="Tang K."/>
        </authorList>
    </citation>
    <scope>NUCLEOTIDE SEQUENCE</scope>
    <source>
        <strain evidence="1">TK19036</strain>
    </source>
</reference>
<proteinExistence type="predicted"/>
<gene>
    <name evidence="1" type="ORF">K4G66_18605</name>
</gene>
<dbReference type="NCBIfam" id="NF041200">
    <property type="entry name" value="mob_BfmA_Nterm"/>
    <property type="match status" value="1"/>
</dbReference>
<dbReference type="EMBL" id="CP120682">
    <property type="protein sequence ID" value="WKN34391.1"/>
    <property type="molecule type" value="Genomic_DNA"/>
</dbReference>
<sequence>MYHSKKVNISDERHRCLTQEAGRFKLSHKEYVEAAIQFFSERQLNPATYQPETTKKILEQAIDRLFSYLVHQEKQLLKPLLQEAAKARILGEVSANHLLTLRAEDDPSTFERLQQQDQQYLAQRLRGLADQVDTNLAPHSPITDSSNS</sequence>
<reference evidence="1" key="1">
    <citation type="journal article" date="2023" name="Comput. Struct. Biotechnol. J.">
        <title>Discovery of a novel marine Bacteroidetes with a rich repertoire of carbohydrate-active enzymes.</title>
        <authorList>
            <person name="Chen B."/>
            <person name="Liu G."/>
            <person name="Chen Q."/>
            <person name="Wang H."/>
            <person name="Liu L."/>
            <person name="Tang K."/>
        </authorList>
    </citation>
    <scope>NUCLEOTIDE SEQUENCE</scope>
    <source>
        <strain evidence="1">TK19036</strain>
    </source>
</reference>
<dbReference type="AlphaFoldDB" id="A0AA49JC63"/>
<name>A0AA49JC63_9BACT</name>
<dbReference type="InterPro" id="IPR048012">
    <property type="entry name" value="BfmA-like_N"/>
</dbReference>
<evidence type="ECO:0000313" key="1">
    <source>
        <dbReference type="EMBL" id="WKN34391.1"/>
    </source>
</evidence>